<sequence length="61" mass="6721">MVQRRTLLSAPLRSLLRYPSPPIIVFAFVGLGLMPLVAGRIDLLMPYDYATIGLRGAAFQC</sequence>
<name>A0A560KUD1_9BRAD</name>
<evidence type="ECO:0000313" key="2">
    <source>
        <dbReference type="EMBL" id="TWB86802.1"/>
    </source>
</evidence>
<evidence type="ECO:0000256" key="1">
    <source>
        <dbReference type="SAM" id="Phobius"/>
    </source>
</evidence>
<dbReference type="AlphaFoldDB" id="A0A560KUD1"/>
<feature type="transmembrane region" description="Helical" evidence="1">
    <location>
        <begin position="20"/>
        <end position="38"/>
    </location>
</feature>
<keyword evidence="1" id="KW-0472">Membrane</keyword>
<keyword evidence="3" id="KW-1185">Reference proteome</keyword>
<reference evidence="2 3" key="1">
    <citation type="submission" date="2019-06" db="EMBL/GenBank/DDBJ databases">
        <title>Genomic Encyclopedia of Type Strains, Phase IV (KMG-V): Genome sequencing to study the core and pangenomes of soil and plant-associated prokaryotes.</title>
        <authorList>
            <person name="Whitman W."/>
        </authorList>
    </citation>
    <scope>NUCLEOTIDE SEQUENCE [LARGE SCALE GENOMIC DNA]</scope>
    <source>
        <strain evidence="2 3">BR 10355</strain>
    </source>
</reference>
<evidence type="ECO:0000313" key="3">
    <source>
        <dbReference type="Proteomes" id="UP000321304"/>
    </source>
</evidence>
<gene>
    <name evidence="2" type="ORF">FBZ93_12716</name>
</gene>
<proteinExistence type="predicted"/>
<keyword evidence="1" id="KW-1133">Transmembrane helix</keyword>
<dbReference type="Proteomes" id="UP000321304">
    <property type="component" value="Unassembled WGS sequence"/>
</dbReference>
<accession>A0A560KUD1</accession>
<dbReference type="EMBL" id="VITY01000027">
    <property type="protein sequence ID" value="TWB86802.1"/>
    <property type="molecule type" value="Genomic_DNA"/>
</dbReference>
<comment type="caution">
    <text evidence="2">The sequence shown here is derived from an EMBL/GenBank/DDBJ whole genome shotgun (WGS) entry which is preliminary data.</text>
</comment>
<organism evidence="2 3">
    <name type="scientific">Bradyrhizobium macuxiense</name>
    <dbReference type="NCBI Taxonomy" id="1755647"/>
    <lineage>
        <taxon>Bacteria</taxon>
        <taxon>Pseudomonadati</taxon>
        <taxon>Pseudomonadota</taxon>
        <taxon>Alphaproteobacteria</taxon>
        <taxon>Hyphomicrobiales</taxon>
        <taxon>Nitrobacteraceae</taxon>
        <taxon>Bradyrhizobium</taxon>
    </lineage>
</organism>
<protein>
    <submittedName>
        <fullName evidence="2">Uncharacterized protein</fullName>
    </submittedName>
</protein>
<keyword evidence="1" id="KW-0812">Transmembrane</keyword>